<evidence type="ECO:0000256" key="1">
    <source>
        <dbReference type="SAM" id="Phobius"/>
    </source>
</evidence>
<evidence type="ECO:0000313" key="2">
    <source>
        <dbReference type="EMBL" id="GGC25053.1"/>
    </source>
</evidence>
<keyword evidence="1" id="KW-0472">Membrane</keyword>
<sequence>MQNPHKHNQIKANNIRIWVGAISLILAWALFIYKDLLKDLYLILLGSFSLYTLFVYIIIPIQKNKKLKEQEDE</sequence>
<accession>A0ABQ1LIP9</accession>
<proteinExistence type="predicted"/>
<reference evidence="3" key="1">
    <citation type="journal article" date="2019" name="Int. J. Syst. Evol. Microbiol.">
        <title>The Global Catalogue of Microorganisms (GCM) 10K type strain sequencing project: providing services to taxonomists for standard genome sequencing and annotation.</title>
        <authorList>
            <consortium name="The Broad Institute Genomics Platform"/>
            <consortium name="The Broad Institute Genome Sequencing Center for Infectious Disease"/>
            <person name="Wu L."/>
            <person name="Ma J."/>
        </authorList>
    </citation>
    <scope>NUCLEOTIDE SEQUENCE [LARGE SCALE GENOMIC DNA]</scope>
    <source>
        <strain evidence="3">CGMCC 1.10832</strain>
    </source>
</reference>
<protein>
    <submittedName>
        <fullName evidence="2">Uncharacterized protein</fullName>
    </submittedName>
</protein>
<keyword evidence="1" id="KW-1133">Transmembrane helix</keyword>
<name>A0ABQ1LIP9_9BACT</name>
<feature type="transmembrane region" description="Helical" evidence="1">
    <location>
        <begin position="15"/>
        <end position="34"/>
    </location>
</feature>
<keyword evidence="3" id="KW-1185">Reference proteome</keyword>
<dbReference type="Proteomes" id="UP000636010">
    <property type="component" value="Unassembled WGS sequence"/>
</dbReference>
<gene>
    <name evidence="2" type="ORF">GCM10011506_07950</name>
</gene>
<keyword evidence="1" id="KW-0812">Transmembrane</keyword>
<feature type="transmembrane region" description="Helical" evidence="1">
    <location>
        <begin position="40"/>
        <end position="59"/>
    </location>
</feature>
<dbReference type="EMBL" id="BMEC01000002">
    <property type="protein sequence ID" value="GGC25053.1"/>
    <property type="molecule type" value="Genomic_DNA"/>
</dbReference>
<evidence type="ECO:0000313" key="3">
    <source>
        <dbReference type="Proteomes" id="UP000636010"/>
    </source>
</evidence>
<organism evidence="2 3">
    <name type="scientific">Marivirga lumbricoides</name>
    <dbReference type="NCBI Taxonomy" id="1046115"/>
    <lineage>
        <taxon>Bacteria</taxon>
        <taxon>Pseudomonadati</taxon>
        <taxon>Bacteroidota</taxon>
        <taxon>Cytophagia</taxon>
        <taxon>Cytophagales</taxon>
        <taxon>Marivirgaceae</taxon>
        <taxon>Marivirga</taxon>
    </lineage>
</organism>
<comment type="caution">
    <text evidence="2">The sequence shown here is derived from an EMBL/GenBank/DDBJ whole genome shotgun (WGS) entry which is preliminary data.</text>
</comment>